<dbReference type="Proteomes" id="UP000018208">
    <property type="component" value="Unassembled WGS sequence"/>
</dbReference>
<dbReference type="AlphaFoldDB" id="V6LUW5"/>
<keyword evidence="3" id="KW-1185">Reference proteome</keyword>
<reference evidence="1 2" key="1">
    <citation type="journal article" date="2014" name="PLoS Genet.">
        <title>The Genome of Spironucleus salmonicida Highlights a Fish Pathogen Adapted to Fluctuating Environments.</title>
        <authorList>
            <person name="Xu F."/>
            <person name="Jerlstrom-Hultqvist J."/>
            <person name="Einarsson E."/>
            <person name="Astvaldsson A."/>
            <person name="Svard S.G."/>
            <person name="Andersson J.O."/>
        </authorList>
    </citation>
    <scope>NUCLEOTIDE SEQUENCE</scope>
    <source>
        <strain evidence="2">ATCC 50377</strain>
    </source>
</reference>
<evidence type="ECO:0000313" key="2">
    <source>
        <dbReference type="EMBL" id="KAH0570699.1"/>
    </source>
</evidence>
<dbReference type="VEuPathDB" id="GiardiaDB:SS50377_26985"/>
<dbReference type="EMBL" id="KI546040">
    <property type="protein sequence ID" value="EST47496.1"/>
    <property type="molecule type" value="Genomic_DNA"/>
</dbReference>
<protein>
    <submittedName>
        <fullName evidence="1">Uncharacterized protein</fullName>
    </submittedName>
</protein>
<sequence length="85" mass="9664">MKQTHMEDIIEKHLIMHAQVQEMQAKQLPIEKDLIASLEHVPTSPAIKVKAKDAKKPVAVFNQILVIDCVMPFMPKFDMMGNPVK</sequence>
<evidence type="ECO:0000313" key="1">
    <source>
        <dbReference type="EMBL" id="EST47496.1"/>
    </source>
</evidence>
<name>V6LUW5_9EUKA</name>
<organism evidence="1">
    <name type="scientific">Spironucleus salmonicida</name>
    <dbReference type="NCBI Taxonomy" id="348837"/>
    <lineage>
        <taxon>Eukaryota</taxon>
        <taxon>Metamonada</taxon>
        <taxon>Diplomonadida</taxon>
        <taxon>Hexamitidae</taxon>
        <taxon>Hexamitinae</taxon>
        <taxon>Spironucleus</taxon>
    </lineage>
</organism>
<dbReference type="EMBL" id="AUWU02000007">
    <property type="protein sequence ID" value="KAH0570699.1"/>
    <property type="molecule type" value="Genomic_DNA"/>
</dbReference>
<proteinExistence type="predicted"/>
<reference evidence="2" key="2">
    <citation type="submission" date="2020-12" db="EMBL/GenBank/DDBJ databases">
        <title>New Spironucleus salmonicida genome in near-complete chromosomes.</title>
        <authorList>
            <person name="Xu F."/>
            <person name="Kurt Z."/>
            <person name="Jimenez-Gonzalez A."/>
            <person name="Astvaldsson A."/>
            <person name="Andersson J.O."/>
            <person name="Svard S.G."/>
        </authorList>
    </citation>
    <scope>NUCLEOTIDE SEQUENCE</scope>
    <source>
        <strain evidence="2">ATCC 50377</strain>
    </source>
</reference>
<evidence type="ECO:0000313" key="3">
    <source>
        <dbReference type="Proteomes" id="UP000018208"/>
    </source>
</evidence>
<gene>
    <name evidence="1" type="ORF">SS50377_12481</name>
    <name evidence="2" type="ORF">SS50377_26985</name>
</gene>
<accession>V6LUW5</accession>